<keyword evidence="1" id="KW-1185">Reference proteome</keyword>
<organism evidence="1 2">
    <name type="scientific">Meloidogyne incognita</name>
    <name type="common">Southern root-knot nematode worm</name>
    <name type="synonym">Oxyuris incognita</name>
    <dbReference type="NCBI Taxonomy" id="6306"/>
    <lineage>
        <taxon>Eukaryota</taxon>
        <taxon>Metazoa</taxon>
        <taxon>Ecdysozoa</taxon>
        <taxon>Nematoda</taxon>
        <taxon>Chromadorea</taxon>
        <taxon>Rhabditida</taxon>
        <taxon>Tylenchina</taxon>
        <taxon>Tylenchomorpha</taxon>
        <taxon>Tylenchoidea</taxon>
        <taxon>Meloidogynidae</taxon>
        <taxon>Meloidogyninae</taxon>
        <taxon>Meloidogyne</taxon>
        <taxon>Meloidogyne incognita group</taxon>
    </lineage>
</organism>
<dbReference type="WBParaSite" id="Minc3s06521g39940">
    <property type="protein sequence ID" value="Minc3s06521g39940"/>
    <property type="gene ID" value="Minc3s06521g39940"/>
</dbReference>
<dbReference type="AlphaFoldDB" id="A0A914NHM1"/>
<accession>A0A914NHM1</accession>
<name>A0A914NHM1_MELIC</name>
<proteinExistence type="predicted"/>
<evidence type="ECO:0000313" key="1">
    <source>
        <dbReference type="Proteomes" id="UP000887563"/>
    </source>
</evidence>
<dbReference type="Proteomes" id="UP000887563">
    <property type="component" value="Unplaced"/>
</dbReference>
<protein>
    <submittedName>
        <fullName evidence="2">Uncharacterized protein</fullName>
    </submittedName>
</protein>
<evidence type="ECO:0000313" key="2">
    <source>
        <dbReference type="WBParaSite" id="Minc3s06521g39940"/>
    </source>
</evidence>
<sequence length="160" mass="18308">MDENENFSFPEIDLLDSPLISSIFTESGNKRRAILALINAKEWDRAMDLAKTESTREAAIFFEKVADGYKYDGVFQKAEFFYIASGKHDKAIDMYKDAERTDDMVRLMSIYYPGKVTVCPFRIGPTVEAFFYRTGPYKSPLGFRVKTNESGGNFFKLDRG</sequence>
<reference evidence="2" key="1">
    <citation type="submission" date="2022-11" db="UniProtKB">
        <authorList>
            <consortium name="WormBaseParasite"/>
        </authorList>
    </citation>
    <scope>IDENTIFICATION</scope>
</reference>